<feature type="transmembrane region" description="Helical" evidence="5">
    <location>
        <begin position="358"/>
        <end position="376"/>
    </location>
</feature>
<dbReference type="EMBL" id="MWQN01000001">
    <property type="protein sequence ID" value="OPC80697.1"/>
    <property type="molecule type" value="Genomic_DNA"/>
</dbReference>
<evidence type="ECO:0000256" key="3">
    <source>
        <dbReference type="ARBA" id="ARBA00022989"/>
    </source>
</evidence>
<gene>
    <name evidence="7" type="ORF">B4N89_06755</name>
</gene>
<sequence>MGGRRVSTGGSTFWSAVRLVARREFTERIRDRGFQISVGVMLVILLASVAIPAAIGGGSEKYDVAFLGPQQAQLAQTAERQAALLDVDVRVGTVADRAAAEKALADGKLDAVVADGRILVDTTLSDPLAAVLQSAWATVERDLRLSASGIDPGAVNQASAIRPMPKTTLDPDADERDTRKGIAFVGTLVLYGMLMLFCMWVASGVVEEKSSRIVEILLATVPARALLTGKILGIGLLGLLQMLVTAVVGLAAASAFGSVELSGAMIYPVALVLLWFVVGYALYACMFAAAAARVSRQEDLQNVITPMTSLLIASFLAAIFLGQKGGTIAHVLSYIPPFSAMLQPPMTAADEVSVVENLVAFAIALLALVGLVRLAARMYEGAVLRMGGKVGFKEALGTARKG</sequence>
<accession>A0A1T3NV08</accession>
<feature type="transmembrane region" description="Helical" evidence="5">
    <location>
        <begin position="231"/>
        <end position="253"/>
    </location>
</feature>
<name>A0A1T3NV08_9ACTN</name>
<feature type="transmembrane region" description="Helical" evidence="5">
    <location>
        <begin position="265"/>
        <end position="291"/>
    </location>
</feature>
<keyword evidence="3 5" id="KW-1133">Transmembrane helix</keyword>
<keyword evidence="4 5" id="KW-0472">Membrane</keyword>
<comment type="subcellular location">
    <subcellularLocation>
        <location evidence="1">Membrane</location>
        <topology evidence="1">Multi-pass membrane protein</topology>
    </subcellularLocation>
</comment>
<feature type="transmembrane region" description="Helical" evidence="5">
    <location>
        <begin position="181"/>
        <end position="202"/>
    </location>
</feature>
<keyword evidence="8" id="KW-1185">Reference proteome</keyword>
<proteinExistence type="predicted"/>
<keyword evidence="2 5" id="KW-0812">Transmembrane</keyword>
<feature type="transmembrane region" description="Helical" evidence="5">
    <location>
        <begin position="33"/>
        <end position="55"/>
    </location>
</feature>
<feature type="domain" description="ABC-2 type transporter transmembrane" evidence="6">
    <location>
        <begin position="36"/>
        <end position="372"/>
    </location>
</feature>
<organism evidence="7 8">
    <name type="scientific">Embleya scabrispora</name>
    <dbReference type="NCBI Taxonomy" id="159449"/>
    <lineage>
        <taxon>Bacteria</taxon>
        <taxon>Bacillati</taxon>
        <taxon>Actinomycetota</taxon>
        <taxon>Actinomycetes</taxon>
        <taxon>Kitasatosporales</taxon>
        <taxon>Streptomycetaceae</taxon>
        <taxon>Embleya</taxon>
    </lineage>
</organism>
<dbReference type="InterPro" id="IPR013525">
    <property type="entry name" value="ABC2_TM"/>
</dbReference>
<feature type="transmembrane region" description="Helical" evidence="5">
    <location>
        <begin position="303"/>
        <end position="322"/>
    </location>
</feature>
<evidence type="ECO:0000256" key="1">
    <source>
        <dbReference type="ARBA" id="ARBA00004141"/>
    </source>
</evidence>
<reference evidence="7 8" key="1">
    <citation type="submission" date="2017-03" db="EMBL/GenBank/DDBJ databases">
        <title>Draft genome sequence of Streptomyces scabrisporus NF3, endophyte isolated from Amphipterygium adstringens.</title>
        <authorList>
            <person name="Vazquez M."/>
            <person name="Ceapa C.D."/>
            <person name="Rodriguez Luna D."/>
            <person name="Sanchez Esquivel S."/>
        </authorList>
    </citation>
    <scope>NUCLEOTIDE SEQUENCE [LARGE SCALE GENOMIC DNA]</scope>
    <source>
        <strain evidence="7 8">NF3</strain>
    </source>
</reference>
<dbReference type="GO" id="GO:0140359">
    <property type="term" value="F:ABC-type transporter activity"/>
    <property type="evidence" value="ECO:0007669"/>
    <property type="project" value="InterPro"/>
</dbReference>
<protein>
    <recommendedName>
        <fullName evidence="6">ABC-2 type transporter transmembrane domain-containing protein</fullName>
    </recommendedName>
</protein>
<dbReference type="GO" id="GO:0016020">
    <property type="term" value="C:membrane"/>
    <property type="evidence" value="ECO:0007669"/>
    <property type="project" value="UniProtKB-SubCell"/>
</dbReference>
<evidence type="ECO:0000256" key="2">
    <source>
        <dbReference type="ARBA" id="ARBA00022692"/>
    </source>
</evidence>
<evidence type="ECO:0000256" key="4">
    <source>
        <dbReference type="ARBA" id="ARBA00023136"/>
    </source>
</evidence>
<evidence type="ECO:0000256" key="5">
    <source>
        <dbReference type="SAM" id="Phobius"/>
    </source>
</evidence>
<evidence type="ECO:0000259" key="6">
    <source>
        <dbReference type="Pfam" id="PF12698"/>
    </source>
</evidence>
<evidence type="ECO:0000313" key="8">
    <source>
        <dbReference type="Proteomes" id="UP000190037"/>
    </source>
</evidence>
<comment type="caution">
    <text evidence="7">The sequence shown here is derived from an EMBL/GenBank/DDBJ whole genome shotgun (WGS) entry which is preliminary data.</text>
</comment>
<dbReference type="PANTHER" id="PTHR43471">
    <property type="entry name" value="ABC TRANSPORTER PERMEASE"/>
    <property type="match status" value="1"/>
</dbReference>
<evidence type="ECO:0000313" key="7">
    <source>
        <dbReference type="EMBL" id="OPC80697.1"/>
    </source>
</evidence>
<dbReference type="Proteomes" id="UP000190037">
    <property type="component" value="Unassembled WGS sequence"/>
</dbReference>
<dbReference type="AlphaFoldDB" id="A0A1T3NV08"/>
<dbReference type="STRING" id="159449.B4N89_06755"/>
<dbReference type="Pfam" id="PF12698">
    <property type="entry name" value="ABC2_membrane_3"/>
    <property type="match status" value="1"/>
</dbReference>